<keyword evidence="7" id="KW-1185">Reference proteome</keyword>
<feature type="transmembrane region" description="Helical" evidence="5">
    <location>
        <begin position="248"/>
        <end position="268"/>
    </location>
</feature>
<dbReference type="Pfam" id="PF01544">
    <property type="entry name" value="CorA"/>
    <property type="match status" value="1"/>
</dbReference>
<organism evidence="6 7">
    <name type="scientific">Fusarium poae</name>
    <dbReference type="NCBI Taxonomy" id="36050"/>
    <lineage>
        <taxon>Eukaryota</taxon>
        <taxon>Fungi</taxon>
        <taxon>Dikarya</taxon>
        <taxon>Ascomycota</taxon>
        <taxon>Pezizomycotina</taxon>
        <taxon>Sordariomycetes</taxon>
        <taxon>Hypocreomycetidae</taxon>
        <taxon>Hypocreales</taxon>
        <taxon>Nectriaceae</taxon>
        <taxon>Fusarium</taxon>
    </lineage>
</organism>
<dbReference type="STRING" id="36050.A0A1B8B0N2"/>
<dbReference type="GO" id="GO:0005886">
    <property type="term" value="C:plasma membrane"/>
    <property type="evidence" value="ECO:0007669"/>
    <property type="project" value="UniProtKB-SubCell"/>
</dbReference>
<dbReference type="SUPFAM" id="SSF144083">
    <property type="entry name" value="Magnesium transport protein CorA, transmembrane region"/>
    <property type="match status" value="1"/>
</dbReference>
<evidence type="ECO:0000256" key="4">
    <source>
        <dbReference type="ARBA" id="ARBA00023136"/>
    </source>
</evidence>
<dbReference type="PANTHER" id="PTHR46494">
    <property type="entry name" value="CORA FAMILY METAL ION TRANSPORTER (EUROFUNG)"/>
    <property type="match status" value="1"/>
</dbReference>
<evidence type="ECO:0000256" key="1">
    <source>
        <dbReference type="ARBA" id="ARBA00004651"/>
    </source>
</evidence>
<keyword evidence="4 5" id="KW-0472">Membrane</keyword>
<dbReference type="EMBL" id="LYXU01000001">
    <property type="protein sequence ID" value="OBS26251.1"/>
    <property type="molecule type" value="Genomic_DNA"/>
</dbReference>
<gene>
    <name evidence="6" type="ORF">FPOA_00191</name>
</gene>
<dbReference type="GO" id="GO:0015087">
    <property type="term" value="F:cobalt ion transmembrane transporter activity"/>
    <property type="evidence" value="ECO:0007669"/>
    <property type="project" value="TreeGrafter"/>
</dbReference>
<dbReference type="InterPro" id="IPR045863">
    <property type="entry name" value="CorA_TM1_TM2"/>
</dbReference>
<comment type="subcellular location">
    <subcellularLocation>
        <location evidence="1">Cell membrane</location>
        <topology evidence="1">Multi-pass membrane protein</topology>
    </subcellularLocation>
</comment>
<evidence type="ECO:0000313" key="6">
    <source>
        <dbReference type="EMBL" id="OBS26251.1"/>
    </source>
</evidence>
<evidence type="ECO:0000256" key="3">
    <source>
        <dbReference type="ARBA" id="ARBA00022989"/>
    </source>
</evidence>
<dbReference type="AlphaFoldDB" id="A0A1B8B0N2"/>
<dbReference type="Proteomes" id="UP000091967">
    <property type="component" value="Unassembled WGS sequence"/>
</dbReference>
<dbReference type="InterPro" id="IPR002523">
    <property type="entry name" value="MgTranspt_CorA/ZnTranspt_ZntB"/>
</dbReference>
<comment type="caution">
    <text evidence="6">The sequence shown here is derived from an EMBL/GenBank/DDBJ whole genome shotgun (WGS) entry which is preliminary data.</text>
</comment>
<dbReference type="OMA" id="WIWIIDE"/>
<keyword evidence="3 5" id="KW-1133">Transmembrane helix</keyword>
<protein>
    <submittedName>
        <fullName evidence="6">Uncharacterized protein</fullName>
    </submittedName>
</protein>
<dbReference type="GO" id="GO:0000287">
    <property type="term" value="F:magnesium ion binding"/>
    <property type="evidence" value="ECO:0007669"/>
    <property type="project" value="TreeGrafter"/>
</dbReference>
<dbReference type="GO" id="GO:0050897">
    <property type="term" value="F:cobalt ion binding"/>
    <property type="evidence" value="ECO:0007669"/>
    <property type="project" value="TreeGrafter"/>
</dbReference>
<feature type="transmembrane region" description="Helical" evidence="5">
    <location>
        <begin position="288"/>
        <end position="309"/>
    </location>
</feature>
<keyword evidence="2 5" id="KW-0812">Transmembrane</keyword>
<sequence length="326" mass="36500">MISQIWIWIIDEGTIITATAEPDGINVPRLTNAKDFHDAVLDKMVNGEGGNRFSTPTSVHSVMELMLGVATNTFMSDSVPTLGKKISPIDIFRESIKDVVNAEAGLFQRFLEELEQNTDDRGRHQQNLWSSKIIPRSTNHIIDLEAKLLREVRDIRDELGMLKALSEHQETVWKQAFETDELRACFQYYHPCTPTDVKGDLDTMVAETDRVIDSLNSLLDLRTKQAAIKEAEYGRIQTEDAARQSKSVLIFTIVTVIFLPLSFLSSLFALDVSSFPHESGSVKYESGWIFPILFGVTAIVSIPVTILALKASSISRQLKPESKSEV</sequence>
<dbReference type="Gene3D" id="1.20.58.340">
    <property type="entry name" value="Magnesium transport protein CorA, transmembrane region"/>
    <property type="match status" value="1"/>
</dbReference>
<evidence type="ECO:0000256" key="2">
    <source>
        <dbReference type="ARBA" id="ARBA00022692"/>
    </source>
</evidence>
<accession>A0A1B8B0N2</accession>
<dbReference type="GO" id="GO:0015095">
    <property type="term" value="F:magnesium ion transmembrane transporter activity"/>
    <property type="evidence" value="ECO:0007669"/>
    <property type="project" value="TreeGrafter"/>
</dbReference>
<evidence type="ECO:0000256" key="5">
    <source>
        <dbReference type="SAM" id="Phobius"/>
    </source>
</evidence>
<name>A0A1B8B0N2_FUSPO</name>
<evidence type="ECO:0000313" key="7">
    <source>
        <dbReference type="Proteomes" id="UP000091967"/>
    </source>
</evidence>
<reference evidence="6 7" key="1">
    <citation type="submission" date="2016-06" db="EMBL/GenBank/DDBJ databases">
        <title>Living apart together: crosstalk between the core and supernumerary genomes in a fungal plant pathogen.</title>
        <authorList>
            <person name="Vanheule A."/>
            <person name="Audenaert K."/>
            <person name="Warris S."/>
            <person name="Van De Geest H."/>
            <person name="Schijlen E."/>
            <person name="Hofte M."/>
            <person name="De Saeger S."/>
            <person name="Haesaert G."/>
            <person name="Waalwijk C."/>
            <person name="Van Der Lee T."/>
        </authorList>
    </citation>
    <scope>NUCLEOTIDE SEQUENCE [LARGE SCALE GENOMIC DNA]</scope>
    <source>
        <strain evidence="6 7">2516</strain>
    </source>
</reference>
<proteinExistence type="predicted"/>
<dbReference type="PANTHER" id="PTHR46494:SF1">
    <property type="entry name" value="CORA FAMILY METAL ION TRANSPORTER (EUROFUNG)"/>
    <property type="match status" value="1"/>
</dbReference>